<dbReference type="SUPFAM" id="SSF143631">
    <property type="entry name" value="ApbE-like"/>
    <property type="match status" value="1"/>
</dbReference>
<dbReference type="PANTHER" id="PTHR30040">
    <property type="entry name" value="THIAMINE BIOSYNTHESIS LIPOPROTEIN APBE"/>
    <property type="match status" value="1"/>
</dbReference>
<evidence type="ECO:0000256" key="12">
    <source>
        <dbReference type="RuleBase" id="RU363002"/>
    </source>
</evidence>
<feature type="binding site" evidence="11">
    <location>
        <position position="175"/>
    </location>
    <ligand>
        <name>Mg(2+)</name>
        <dbReference type="ChEBI" id="CHEBI:18420"/>
    </ligand>
</feature>
<dbReference type="InterPro" id="IPR024932">
    <property type="entry name" value="ApbE"/>
</dbReference>
<keyword evidence="12" id="KW-0997">Cell inner membrane</keyword>
<dbReference type="PROSITE" id="PS51257">
    <property type="entry name" value="PROKAR_LIPOPROTEIN"/>
    <property type="match status" value="1"/>
</dbReference>
<comment type="subcellular location">
    <subcellularLocation>
        <location evidence="12">Cell inner membrane</location>
        <topology evidence="12">Lipid-anchor</topology>
        <orientation evidence="12">Periplasmic side</orientation>
    </subcellularLocation>
</comment>
<comment type="function">
    <text evidence="12">Flavin transferase that catalyzes the transfer of the FMN moiety of FAD and its covalent binding to the hydroxyl group of a threonine residue in a target flavoprotein.</text>
</comment>
<evidence type="ECO:0000256" key="1">
    <source>
        <dbReference type="ARBA" id="ARBA00011955"/>
    </source>
</evidence>
<keyword evidence="6 10" id="KW-0274">FAD</keyword>
<dbReference type="EMBL" id="FOYZ01000002">
    <property type="protein sequence ID" value="SFR63443.1"/>
    <property type="molecule type" value="Genomic_DNA"/>
</dbReference>
<keyword evidence="12 13" id="KW-0449">Lipoprotein</keyword>
<dbReference type="Proteomes" id="UP000199659">
    <property type="component" value="Unassembled WGS sequence"/>
</dbReference>
<keyword evidence="12" id="KW-0472">Membrane</keyword>
<reference evidence="13 14" key="1">
    <citation type="submission" date="2016-10" db="EMBL/GenBank/DDBJ databases">
        <authorList>
            <person name="de Groot N.N."/>
        </authorList>
    </citation>
    <scope>NUCLEOTIDE SEQUENCE [LARGE SCALE GENOMIC DNA]</scope>
    <source>
        <strain evidence="13 14">743A</strain>
    </source>
</reference>
<evidence type="ECO:0000256" key="10">
    <source>
        <dbReference type="PIRNR" id="PIRNR006268"/>
    </source>
</evidence>
<feature type="binding site" evidence="11">
    <location>
        <position position="293"/>
    </location>
    <ligand>
        <name>Mg(2+)</name>
        <dbReference type="ChEBI" id="CHEBI:18420"/>
    </ligand>
</feature>
<dbReference type="Gene3D" id="3.10.520.10">
    <property type="entry name" value="ApbE-like domains"/>
    <property type="match status" value="1"/>
</dbReference>
<dbReference type="GO" id="GO:0046872">
    <property type="term" value="F:metal ion binding"/>
    <property type="evidence" value="ECO:0007669"/>
    <property type="project" value="UniProtKB-UniRule"/>
</dbReference>
<dbReference type="EC" id="2.7.1.180" evidence="1 10"/>
<evidence type="ECO:0000313" key="13">
    <source>
        <dbReference type="EMBL" id="SFR63443.1"/>
    </source>
</evidence>
<dbReference type="GO" id="GO:0016740">
    <property type="term" value="F:transferase activity"/>
    <property type="evidence" value="ECO:0007669"/>
    <property type="project" value="UniProtKB-UniRule"/>
</dbReference>
<dbReference type="RefSeq" id="WP_092559201.1">
    <property type="nucleotide sequence ID" value="NZ_FOYZ01000002.1"/>
</dbReference>
<dbReference type="GO" id="GO:0005886">
    <property type="term" value="C:plasma membrane"/>
    <property type="evidence" value="ECO:0007669"/>
    <property type="project" value="UniProtKB-SubCell"/>
</dbReference>
<organism evidence="13 14">
    <name type="scientific">Anaeromicropila populeti</name>
    <dbReference type="NCBI Taxonomy" id="37658"/>
    <lineage>
        <taxon>Bacteria</taxon>
        <taxon>Bacillati</taxon>
        <taxon>Bacillota</taxon>
        <taxon>Clostridia</taxon>
        <taxon>Lachnospirales</taxon>
        <taxon>Lachnospiraceae</taxon>
        <taxon>Anaeromicropila</taxon>
    </lineage>
</organism>
<comment type="similarity">
    <text evidence="10 12">Belongs to the ApbE family.</text>
</comment>
<dbReference type="InterPro" id="IPR003374">
    <property type="entry name" value="ApbE-like_sf"/>
</dbReference>
<accession>A0A1I6I9R6</accession>
<keyword evidence="7 10" id="KW-0460">Magnesium</keyword>
<evidence type="ECO:0000256" key="9">
    <source>
        <dbReference type="ARBA" id="ARBA00048540"/>
    </source>
</evidence>
<sequence>MKKLIILFIICFTLLLSGCEKLSLSTKNQSSDEPVSDTQFAFNTFVTITLYDTTDTSLLEQCFSLCREYENKFSRTLESSELWNLNHSTLYQTTLSDDLESLLEKGMYYSQLSDGSFDITIGAVSQLWDFTAESPVLPEEKEIQAHLPFVNYKTISIENHQLIKENTNTVIDLGAIAKGYIADKLKQFLLENGVKSGMINLGGNILCIGEKPDGEPFKIGIQKPFEDRNETICAVEISDLSVVSSGIYERYFKANGVLYHHILNPLTGYPVENNLISVTIISKNSVDGDALSTLCFSKGLKNGLELINSLSDTYAVFITDDYELHFSEGFEDHFKIIS</sequence>
<proteinExistence type="inferred from homology"/>
<evidence type="ECO:0000256" key="2">
    <source>
        <dbReference type="ARBA" id="ARBA00016337"/>
    </source>
</evidence>
<evidence type="ECO:0000256" key="3">
    <source>
        <dbReference type="ARBA" id="ARBA00022630"/>
    </source>
</evidence>
<gene>
    <name evidence="13" type="ORF">SAMN05661086_00585</name>
</gene>
<name>A0A1I6I9R6_9FIRM</name>
<evidence type="ECO:0000313" key="14">
    <source>
        <dbReference type="Proteomes" id="UP000199659"/>
    </source>
</evidence>
<dbReference type="AlphaFoldDB" id="A0A1I6I9R6"/>
<keyword evidence="14" id="KW-1185">Reference proteome</keyword>
<dbReference type="PANTHER" id="PTHR30040:SF2">
    <property type="entry name" value="FAD:PROTEIN FMN TRANSFERASE"/>
    <property type="match status" value="1"/>
</dbReference>
<dbReference type="Pfam" id="PF02424">
    <property type="entry name" value="ApbE"/>
    <property type="match status" value="1"/>
</dbReference>
<keyword evidence="5 10" id="KW-0479">Metal-binding</keyword>
<comment type="catalytic activity">
    <reaction evidence="9 10 12">
        <text>L-threonyl-[protein] + FAD = FMN-L-threonyl-[protein] + AMP + H(+)</text>
        <dbReference type="Rhea" id="RHEA:36847"/>
        <dbReference type="Rhea" id="RHEA-COMP:11060"/>
        <dbReference type="Rhea" id="RHEA-COMP:11061"/>
        <dbReference type="ChEBI" id="CHEBI:15378"/>
        <dbReference type="ChEBI" id="CHEBI:30013"/>
        <dbReference type="ChEBI" id="CHEBI:57692"/>
        <dbReference type="ChEBI" id="CHEBI:74257"/>
        <dbReference type="ChEBI" id="CHEBI:456215"/>
        <dbReference type="EC" id="2.7.1.180"/>
    </reaction>
</comment>
<keyword evidence="3 10" id="KW-0285">Flavoprotein</keyword>
<keyword evidence="12" id="KW-1003">Cell membrane</keyword>
<evidence type="ECO:0000256" key="4">
    <source>
        <dbReference type="ARBA" id="ARBA00022679"/>
    </source>
</evidence>
<evidence type="ECO:0000256" key="5">
    <source>
        <dbReference type="ARBA" id="ARBA00022723"/>
    </source>
</evidence>
<dbReference type="OrthoDB" id="9778595at2"/>
<dbReference type="PIRSF" id="PIRSF006268">
    <property type="entry name" value="ApbE"/>
    <property type="match status" value="1"/>
</dbReference>
<evidence type="ECO:0000256" key="8">
    <source>
        <dbReference type="ARBA" id="ARBA00031306"/>
    </source>
</evidence>
<keyword evidence="4 10" id="KW-0808">Transferase</keyword>
<comment type="cofactor">
    <cofactor evidence="11">
        <name>Mg(2+)</name>
        <dbReference type="ChEBI" id="CHEBI:18420"/>
    </cofactor>
    <cofactor evidence="11">
        <name>Mn(2+)</name>
        <dbReference type="ChEBI" id="CHEBI:29035"/>
    </cofactor>
    <text evidence="11">Magnesium. Can also use manganese.</text>
</comment>
<dbReference type="STRING" id="37658.SAMN05661086_00585"/>
<evidence type="ECO:0000256" key="7">
    <source>
        <dbReference type="ARBA" id="ARBA00022842"/>
    </source>
</evidence>
<evidence type="ECO:0000256" key="11">
    <source>
        <dbReference type="PIRSR" id="PIRSR006268-2"/>
    </source>
</evidence>
<protein>
    <recommendedName>
        <fullName evidence="2 10">FAD:protein FMN transferase</fullName>
        <ecNumber evidence="1 10">2.7.1.180</ecNumber>
    </recommendedName>
    <alternativeName>
        <fullName evidence="8 10">Flavin transferase</fullName>
    </alternativeName>
</protein>
<evidence type="ECO:0000256" key="6">
    <source>
        <dbReference type="ARBA" id="ARBA00022827"/>
    </source>
</evidence>
<feature type="binding site" evidence="11">
    <location>
        <position position="289"/>
    </location>
    <ligand>
        <name>Mg(2+)</name>
        <dbReference type="ChEBI" id="CHEBI:18420"/>
    </ligand>
</feature>